<reference evidence="2 3" key="1">
    <citation type="submission" date="2021-05" db="EMBL/GenBank/DDBJ databases">
        <authorList>
            <person name="Zahm M."/>
            <person name="Klopp C."/>
            <person name="Cabau C."/>
            <person name="Kuhl H."/>
            <person name="Suciu R."/>
            <person name="Ciorpac M."/>
            <person name="Holostenco D."/>
            <person name="Gessner J."/>
            <person name="Wuertz S."/>
            <person name="Hohne C."/>
            <person name="Stock M."/>
            <person name="Gislard M."/>
            <person name="Lluch J."/>
            <person name="Milhes M."/>
            <person name="Lampietro C."/>
            <person name="Lopez Roques C."/>
            <person name="Donnadieu C."/>
            <person name="Du K."/>
            <person name="Schartl M."/>
            <person name="Guiguen Y."/>
        </authorList>
    </citation>
    <scope>NUCLEOTIDE SEQUENCE [LARGE SCALE GENOMIC DNA]</scope>
    <source>
        <strain evidence="2">Hh-F2</strain>
        <tissue evidence="2">Blood</tissue>
    </source>
</reference>
<dbReference type="SUPFAM" id="SSF53448">
    <property type="entry name" value="Nucleotide-diphospho-sugar transferases"/>
    <property type="match status" value="1"/>
</dbReference>
<dbReference type="PANTHER" id="PTHR42883">
    <property type="entry name" value="GLUCOSE-1-PHOSPHATE THYMIDYLTRANSFERASE"/>
    <property type="match status" value="1"/>
</dbReference>
<dbReference type="PANTHER" id="PTHR42883:SF2">
    <property type="entry name" value="THYMIDYLYLTRANSFERASE"/>
    <property type="match status" value="1"/>
</dbReference>
<dbReference type="InterPro" id="IPR029044">
    <property type="entry name" value="Nucleotide-diphossugar_trans"/>
</dbReference>
<feature type="domain" description="Nucleotidyl transferase" evidence="1">
    <location>
        <begin position="15"/>
        <end position="271"/>
    </location>
</feature>
<evidence type="ECO:0000313" key="3">
    <source>
        <dbReference type="Proteomes" id="UP001369086"/>
    </source>
</evidence>
<organism evidence="2 3">
    <name type="scientific">Huso huso</name>
    <name type="common">Beluga</name>
    <name type="synonym">Acipenser huso</name>
    <dbReference type="NCBI Taxonomy" id="61971"/>
    <lineage>
        <taxon>Eukaryota</taxon>
        <taxon>Metazoa</taxon>
        <taxon>Chordata</taxon>
        <taxon>Craniata</taxon>
        <taxon>Vertebrata</taxon>
        <taxon>Euteleostomi</taxon>
        <taxon>Actinopterygii</taxon>
        <taxon>Chondrostei</taxon>
        <taxon>Acipenseriformes</taxon>
        <taxon>Acipenseridae</taxon>
        <taxon>Huso</taxon>
    </lineage>
</organism>
<evidence type="ECO:0000313" key="2">
    <source>
        <dbReference type="EMBL" id="KAK6485009.1"/>
    </source>
</evidence>
<dbReference type="Pfam" id="PF00483">
    <property type="entry name" value="NTP_transferase"/>
    <property type="match status" value="1"/>
</dbReference>
<dbReference type="EMBL" id="JAHFZB010000010">
    <property type="protein sequence ID" value="KAK6485009.1"/>
    <property type="molecule type" value="Genomic_DNA"/>
</dbReference>
<dbReference type="Proteomes" id="UP001369086">
    <property type="component" value="Unassembled WGS sequence"/>
</dbReference>
<sequence>MWTHGYTDTYKESMKAVILAAGYGTRLQRDLQNDPTGRFKSLIGIPKPLLPVGHSALISRWIAALENTACIDGIFVVTNDLYYQIFEQWAKQFTVVKIINDGTRCNEERLGAVACLQLAIDHFQIEDHILVIGGDTLFKEDFSLSNFMDSFLHLQSKCEESNLVLSCLCKDKETTKYGILEVDEDLRVCAMKEKPSPDETTSRRACPCFYLFSKNSVPLVKMFLEEKENAPIEVKDAPGNFLSWLISRKPVYIHQISGRFDVGNLSSYIECDSYFHGKLKDVNNYLK</sequence>
<dbReference type="InterPro" id="IPR005835">
    <property type="entry name" value="NTP_transferase_dom"/>
</dbReference>
<proteinExistence type="predicted"/>
<accession>A0ABR0ZJX8</accession>
<protein>
    <recommendedName>
        <fullName evidence="1">Nucleotidyl transferase domain-containing protein</fullName>
    </recommendedName>
</protein>
<keyword evidence="3" id="KW-1185">Reference proteome</keyword>
<gene>
    <name evidence="2" type="ORF">HHUSO_G12918</name>
</gene>
<name>A0ABR0ZJX8_HUSHU</name>
<comment type="caution">
    <text evidence="2">The sequence shown here is derived from an EMBL/GenBank/DDBJ whole genome shotgun (WGS) entry which is preliminary data.</text>
</comment>
<dbReference type="Gene3D" id="3.90.550.10">
    <property type="entry name" value="Spore Coat Polysaccharide Biosynthesis Protein SpsA, Chain A"/>
    <property type="match status" value="1"/>
</dbReference>
<evidence type="ECO:0000259" key="1">
    <source>
        <dbReference type="Pfam" id="PF00483"/>
    </source>
</evidence>